<accession>A0A4D6LDJ8</accession>
<keyword evidence="2" id="KW-1185">Reference proteome</keyword>
<dbReference type="Proteomes" id="UP000501690">
    <property type="component" value="Linkage Group LG3"/>
</dbReference>
<dbReference type="AlphaFoldDB" id="A0A4D6LDJ8"/>
<dbReference type="EMBL" id="CP039347">
    <property type="protein sequence ID" value="QCD86334.1"/>
    <property type="molecule type" value="Genomic_DNA"/>
</dbReference>
<gene>
    <name evidence="1" type="ORF">DEO72_LG3g855</name>
</gene>
<organism evidence="1 2">
    <name type="scientific">Vigna unguiculata</name>
    <name type="common">Cowpea</name>
    <dbReference type="NCBI Taxonomy" id="3917"/>
    <lineage>
        <taxon>Eukaryota</taxon>
        <taxon>Viridiplantae</taxon>
        <taxon>Streptophyta</taxon>
        <taxon>Embryophyta</taxon>
        <taxon>Tracheophyta</taxon>
        <taxon>Spermatophyta</taxon>
        <taxon>Magnoliopsida</taxon>
        <taxon>eudicotyledons</taxon>
        <taxon>Gunneridae</taxon>
        <taxon>Pentapetalae</taxon>
        <taxon>rosids</taxon>
        <taxon>fabids</taxon>
        <taxon>Fabales</taxon>
        <taxon>Fabaceae</taxon>
        <taxon>Papilionoideae</taxon>
        <taxon>50 kb inversion clade</taxon>
        <taxon>NPAAA clade</taxon>
        <taxon>indigoferoid/millettioid clade</taxon>
        <taxon>Phaseoleae</taxon>
        <taxon>Vigna</taxon>
    </lineage>
</organism>
<proteinExistence type="predicted"/>
<name>A0A4D6LDJ8_VIGUN</name>
<sequence>MTRLSEARRAHLSEMKWYSHCYTLAQARWVSLSEADSLAWAKIPGLSENDAFSIFV</sequence>
<evidence type="ECO:0000313" key="1">
    <source>
        <dbReference type="EMBL" id="QCD86334.1"/>
    </source>
</evidence>
<reference evidence="1 2" key="1">
    <citation type="submission" date="2019-04" db="EMBL/GenBank/DDBJ databases">
        <title>An improved genome assembly and genetic linkage map for asparagus bean, Vigna unguiculata ssp. sesquipedialis.</title>
        <authorList>
            <person name="Xia Q."/>
            <person name="Zhang R."/>
            <person name="Dong Y."/>
        </authorList>
    </citation>
    <scope>NUCLEOTIDE SEQUENCE [LARGE SCALE GENOMIC DNA]</scope>
    <source>
        <tissue evidence="1">Leaf</tissue>
    </source>
</reference>
<protein>
    <submittedName>
        <fullName evidence="1">Uncharacterized protein</fullName>
    </submittedName>
</protein>
<evidence type="ECO:0000313" key="2">
    <source>
        <dbReference type="Proteomes" id="UP000501690"/>
    </source>
</evidence>